<protein>
    <submittedName>
        <fullName evidence="5">DUF3048 domain-containing protein</fullName>
    </submittedName>
</protein>
<comment type="caution">
    <text evidence="5">The sequence shown here is derived from an EMBL/GenBank/DDBJ whole genome shotgun (WGS) entry which is preliminary data.</text>
</comment>
<keyword evidence="2" id="KW-0732">Signal</keyword>
<dbReference type="Gene3D" id="3.50.90.10">
    <property type="entry name" value="YerB-like"/>
    <property type="match status" value="1"/>
</dbReference>
<evidence type="ECO:0000256" key="1">
    <source>
        <dbReference type="SAM" id="MobiDB-lite"/>
    </source>
</evidence>
<evidence type="ECO:0000256" key="2">
    <source>
        <dbReference type="SAM" id="SignalP"/>
    </source>
</evidence>
<accession>A0A8J6JAW9</accession>
<feature type="region of interest" description="Disordered" evidence="1">
    <location>
        <begin position="25"/>
        <end position="66"/>
    </location>
</feature>
<sequence>MKKKRLLSYCLALLLVLSACGGKTADVTPAPPELPRLPPRTEAPSPTPTPTSEPEPEYTGPLNPLTGLPMGEEWVGRRPVAIMLNNLKEAQPQLGQSQADIIYEALEEGGITRMMGVYQSLDGVGMVGSIRSARTYYLELALAHDAVFIHAGGSDEPKYEDAYGKIKAWGVTSLDGVRGPYMSNSVEGNLMWRDPARKKNNGSVHSVVTTGEKIQEVFANASFRTEHEDGFVYEMAFAEDGTPAGGAAAGVITVPFSNYKTGKFTYDAGTGLYMIEEYGKPYKDGSTGEQVGVTNVVVVRTGHQNTGDSYGHIKVDLDGTGTGYFACGGKVIDILWSKERPGGQFHYTDLDGNPIVFGRGKTYVNIVPTDAEIAFE</sequence>
<feature type="domain" description="DUF3048" evidence="4">
    <location>
        <begin position="252"/>
        <end position="364"/>
    </location>
</feature>
<dbReference type="Pfam" id="PF17479">
    <property type="entry name" value="DUF3048_C"/>
    <property type="match status" value="1"/>
</dbReference>
<feature type="chain" id="PRO_5035322542" evidence="2">
    <location>
        <begin position="26"/>
        <end position="376"/>
    </location>
</feature>
<dbReference type="Pfam" id="PF11258">
    <property type="entry name" value="DUF3048"/>
    <property type="match status" value="1"/>
</dbReference>
<evidence type="ECO:0000259" key="4">
    <source>
        <dbReference type="Pfam" id="PF17479"/>
    </source>
</evidence>
<dbReference type="AlphaFoldDB" id="A0A8J6JAW9"/>
<dbReference type="RefSeq" id="WP_186918448.1">
    <property type="nucleotide sequence ID" value="NZ_JACOPQ010000002.1"/>
</dbReference>
<feature type="domain" description="DUF3048" evidence="3">
    <location>
        <begin position="65"/>
        <end position="223"/>
    </location>
</feature>
<dbReference type="InterPro" id="IPR023158">
    <property type="entry name" value="YerB-like_sf"/>
</dbReference>
<evidence type="ECO:0000313" key="6">
    <source>
        <dbReference type="Proteomes" id="UP000607645"/>
    </source>
</evidence>
<name>A0A8J6JAW9_9FIRM</name>
<evidence type="ECO:0000313" key="5">
    <source>
        <dbReference type="EMBL" id="MBC5736046.1"/>
    </source>
</evidence>
<dbReference type="PROSITE" id="PS51257">
    <property type="entry name" value="PROKAR_LIPOPROTEIN"/>
    <property type="match status" value="1"/>
</dbReference>
<dbReference type="InterPro" id="IPR035328">
    <property type="entry name" value="DUF3048_C"/>
</dbReference>
<dbReference type="InterPro" id="IPR021416">
    <property type="entry name" value="DUF3048_N"/>
</dbReference>
<keyword evidence="6" id="KW-1185">Reference proteome</keyword>
<dbReference type="SUPFAM" id="SSF159774">
    <property type="entry name" value="YerB-like"/>
    <property type="match status" value="1"/>
</dbReference>
<organism evidence="5 6">
    <name type="scientific">Lawsonibacter faecis</name>
    <dbReference type="NCBI Taxonomy" id="2763052"/>
    <lineage>
        <taxon>Bacteria</taxon>
        <taxon>Bacillati</taxon>
        <taxon>Bacillota</taxon>
        <taxon>Clostridia</taxon>
        <taxon>Eubacteriales</taxon>
        <taxon>Oscillospiraceae</taxon>
        <taxon>Lawsonibacter</taxon>
    </lineage>
</organism>
<proteinExistence type="predicted"/>
<dbReference type="EMBL" id="JACOPQ010000002">
    <property type="protein sequence ID" value="MBC5736046.1"/>
    <property type="molecule type" value="Genomic_DNA"/>
</dbReference>
<dbReference type="Proteomes" id="UP000607645">
    <property type="component" value="Unassembled WGS sequence"/>
</dbReference>
<evidence type="ECO:0000259" key="3">
    <source>
        <dbReference type="Pfam" id="PF11258"/>
    </source>
</evidence>
<feature type="signal peptide" evidence="2">
    <location>
        <begin position="1"/>
        <end position="25"/>
    </location>
</feature>
<feature type="compositionally biased region" description="Pro residues" evidence="1">
    <location>
        <begin position="29"/>
        <end position="38"/>
    </location>
</feature>
<reference evidence="5" key="1">
    <citation type="submission" date="2020-08" db="EMBL/GenBank/DDBJ databases">
        <title>Genome public.</title>
        <authorList>
            <person name="Liu C."/>
            <person name="Sun Q."/>
        </authorList>
    </citation>
    <scope>NUCLEOTIDE SEQUENCE</scope>
    <source>
        <strain evidence="5">NSJ-52</strain>
    </source>
</reference>
<gene>
    <name evidence="5" type="ORF">H8S62_03355</name>
</gene>